<feature type="transmembrane region" description="Helical" evidence="1">
    <location>
        <begin position="435"/>
        <end position="461"/>
    </location>
</feature>
<keyword evidence="2" id="KW-0732">Signal</keyword>
<dbReference type="Proteomes" id="UP000823399">
    <property type="component" value="Unassembled WGS sequence"/>
</dbReference>
<evidence type="ECO:0000256" key="2">
    <source>
        <dbReference type="SAM" id="SignalP"/>
    </source>
</evidence>
<dbReference type="OrthoDB" id="9451547at2759"/>
<keyword evidence="4" id="KW-1185">Reference proteome</keyword>
<feature type="chain" id="PRO_5040441452" evidence="2">
    <location>
        <begin position="21"/>
        <end position="486"/>
    </location>
</feature>
<feature type="transmembrane region" description="Helical" evidence="1">
    <location>
        <begin position="144"/>
        <end position="171"/>
    </location>
</feature>
<dbReference type="PANTHER" id="PTHR35043">
    <property type="entry name" value="TRANSCRIPTION FACTOR DOMAIN-CONTAINING PROTEIN"/>
    <property type="match status" value="1"/>
</dbReference>
<feature type="transmembrane region" description="Helical" evidence="1">
    <location>
        <begin position="44"/>
        <end position="64"/>
    </location>
</feature>
<keyword evidence="1" id="KW-0472">Membrane</keyword>
<dbReference type="EMBL" id="JABBWM010000041">
    <property type="protein sequence ID" value="KAG2104357.1"/>
    <property type="molecule type" value="Genomic_DNA"/>
</dbReference>
<proteinExistence type="predicted"/>
<protein>
    <submittedName>
        <fullName evidence="3">Uncharacterized protein</fullName>
    </submittedName>
</protein>
<feature type="transmembrane region" description="Helical" evidence="1">
    <location>
        <begin position="84"/>
        <end position="102"/>
    </location>
</feature>
<feature type="transmembrane region" description="Helical" evidence="1">
    <location>
        <begin position="282"/>
        <end position="300"/>
    </location>
</feature>
<name>A0A9P7JS85_9AGAM</name>
<evidence type="ECO:0000256" key="1">
    <source>
        <dbReference type="SAM" id="Phobius"/>
    </source>
</evidence>
<comment type="caution">
    <text evidence="3">The sequence shown here is derived from an EMBL/GenBank/DDBJ whole genome shotgun (WGS) entry which is preliminary data.</text>
</comment>
<keyword evidence="1" id="KW-0812">Transmembrane</keyword>
<keyword evidence="1" id="KW-1133">Transmembrane helix</keyword>
<dbReference type="RefSeq" id="XP_041290862.1">
    <property type="nucleotide sequence ID" value="XM_041428937.1"/>
</dbReference>
<dbReference type="GeneID" id="64691196"/>
<feature type="signal peptide" evidence="2">
    <location>
        <begin position="1"/>
        <end position="20"/>
    </location>
</feature>
<accession>A0A9P7JS85</accession>
<dbReference type="AlphaFoldDB" id="A0A9P7JS85"/>
<reference evidence="3" key="1">
    <citation type="journal article" date="2020" name="New Phytol.">
        <title>Comparative genomics reveals dynamic genome evolution in host specialist ectomycorrhizal fungi.</title>
        <authorList>
            <person name="Lofgren L.A."/>
            <person name="Nguyen N.H."/>
            <person name="Vilgalys R."/>
            <person name="Ruytinx J."/>
            <person name="Liao H.L."/>
            <person name="Branco S."/>
            <person name="Kuo A."/>
            <person name="LaButti K."/>
            <person name="Lipzen A."/>
            <person name="Andreopoulos W."/>
            <person name="Pangilinan J."/>
            <person name="Riley R."/>
            <person name="Hundley H."/>
            <person name="Na H."/>
            <person name="Barry K."/>
            <person name="Grigoriev I.V."/>
            <person name="Stajich J.E."/>
            <person name="Kennedy P.G."/>
        </authorList>
    </citation>
    <scope>NUCLEOTIDE SEQUENCE</scope>
    <source>
        <strain evidence="3">FC423</strain>
    </source>
</reference>
<sequence length="486" mass="55138">MRLLVLLCVFLYYLVGVIRAAPTTNTTNTTTSDIFKAPSFTTRTLWSIISSSVLTLFACVYSAIHPNIPNPKHSGYPHTLWRQLGMMIMALILPELIATWAMRQWFSAHQVTRQFEKSGYPNVRPESEEMSSVKAPGNRFLRCILLPFVHIFLLLAKGVLSVPVSLLRVLCAPVMWVARRIKSEQSESDLEDYTWTQTHSFFVLMGGFMLYVDGKPYLTLRPDYIVKLTREGCIDVSTLTAKQIHDRSKGNAISKGSVILQVAWFIIQLITRAIYHLETTQLEMGTLAFAVLNFLTYAVWWNKPLDVQCPHPVYWKLTESMPEDHIENELARFGILAPVFRPVLELIGIPDIPTSRKLQVPTFDGSINLEDSDKNILQLAALLMASTFGGIHFMALFYTSSPGRNQATLWSMSSFIIISVPFAYVQIYFMLPNRYLTPFFIVGFSLHALLYIVARACLLVLMFTTLRHLPPDAHIVVSWTSLVPHL</sequence>
<evidence type="ECO:0000313" key="4">
    <source>
        <dbReference type="Proteomes" id="UP000823399"/>
    </source>
</evidence>
<gene>
    <name evidence="3" type="ORF">F5147DRAFT_265548</name>
</gene>
<dbReference type="PANTHER" id="PTHR35043:SF7">
    <property type="entry name" value="TRANSCRIPTION FACTOR DOMAIN-CONTAINING PROTEIN"/>
    <property type="match status" value="1"/>
</dbReference>
<feature type="transmembrane region" description="Helical" evidence="1">
    <location>
        <begin position="409"/>
        <end position="429"/>
    </location>
</feature>
<organism evidence="3 4">
    <name type="scientific">Suillus discolor</name>
    <dbReference type="NCBI Taxonomy" id="1912936"/>
    <lineage>
        <taxon>Eukaryota</taxon>
        <taxon>Fungi</taxon>
        <taxon>Dikarya</taxon>
        <taxon>Basidiomycota</taxon>
        <taxon>Agaricomycotina</taxon>
        <taxon>Agaricomycetes</taxon>
        <taxon>Agaricomycetidae</taxon>
        <taxon>Boletales</taxon>
        <taxon>Suillineae</taxon>
        <taxon>Suillaceae</taxon>
        <taxon>Suillus</taxon>
    </lineage>
</organism>
<evidence type="ECO:0000313" key="3">
    <source>
        <dbReference type="EMBL" id="KAG2104357.1"/>
    </source>
</evidence>
<feature type="transmembrane region" description="Helical" evidence="1">
    <location>
        <begin position="376"/>
        <end position="397"/>
    </location>
</feature>